<feature type="chain" id="PRO_5003120054" evidence="1">
    <location>
        <begin position="21"/>
        <end position="340"/>
    </location>
</feature>
<dbReference type="VEuPathDB" id="FungiDB:SCHCODRAFT_02527746"/>
<dbReference type="InterPro" id="IPR050546">
    <property type="entry name" value="Glycosyl_Hydrlase_16"/>
</dbReference>
<dbReference type="OMA" id="WHFARAN"/>
<keyword evidence="3" id="KW-0378">Hydrolase</keyword>
<dbReference type="SUPFAM" id="SSF49899">
    <property type="entry name" value="Concanavalin A-like lectins/glucanases"/>
    <property type="match status" value="1"/>
</dbReference>
<dbReference type="Proteomes" id="UP000007431">
    <property type="component" value="Unassembled WGS sequence"/>
</dbReference>
<organism evidence="4">
    <name type="scientific">Schizophyllum commune (strain H4-8 / FGSC 9210)</name>
    <name type="common">Split gill fungus</name>
    <dbReference type="NCBI Taxonomy" id="578458"/>
    <lineage>
        <taxon>Eukaryota</taxon>
        <taxon>Fungi</taxon>
        <taxon>Dikarya</taxon>
        <taxon>Basidiomycota</taxon>
        <taxon>Agaricomycotina</taxon>
        <taxon>Agaricomycetes</taxon>
        <taxon>Agaricomycetidae</taxon>
        <taxon>Agaricales</taxon>
        <taxon>Schizophyllaceae</taxon>
        <taxon>Schizophyllum</taxon>
    </lineage>
</organism>
<keyword evidence="1" id="KW-0732">Signal</keyword>
<dbReference type="PANTHER" id="PTHR10963:SF24">
    <property type="entry name" value="GLYCOSIDASE C21B10.07-RELATED"/>
    <property type="match status" value="1"/>
</dbReference>
<evidence type="ECO:0000313" key="3">
    <source>
        <dbReference type="EMBL" id="EFJ02709.1"/>
    </source>
</evidence>
<dbReference type="Gene3D" id="2.60.120.200">
    <property type="match status" value="1"/>
</dbReference>
<dbReference type="InterPro" id="IPR013320">
    <property type="entry name" value="ConA-like_dom_sf"/>
</dbReference>
<protein>
    <submittedName>
        <fullName evidence="3">Glycoside hydrolase family 16 protein</fullName>
    </submittedName>
</protein>
<dbReference type="KEGG" id="scm:SCHCO_02527746"/>
<dbReference type="PROSITE" id="PS51762">
    <property type="entry name" value="GH16_2"/>
    <property type="match status" value="1"/>
</dbReference>
<dbReference type="HOGENOM" id="CLU_016972_0_1_1"/>
<name>D8PL61_SCHCM</name>
<dbReference type="GO" id="GO:0004553">
    <property type="term" value="F:hydrolase activity, hydrolyzing O-glycosyl compounds"/>
    <property type="evidence" value="ECO:0007669"/>
    <property type="project" value="InterPro"/>
</dbReference>
<gene>
    <name evidence="3" type="ORF">SCHCODRAFT_104578</name>
</gene>
<sequence>MFSLSTGLLSLALVAQLVCAKDGFVYRSRPQEHHSGSNSTILQTRKTWTLADKYEGQAFFDQWNFFEWGDPTHGRVNYQNKENAQNKGLAYVQGDGKFVMAVDDKNWVGVGSNRDSVRIGSQKAYTQGLFIADLQAMPFGCSVWPAWWSVGPNWPNGGEIDVLEGVHNQKVNQYTLHTSPGCTIDTGVQATGQIGNQQCAVGGNDNTGCFFTDTNDNSYGQPFNAAGGGVFAHTWQDDGIKIWHFARDSIPGDISSGNPNPDGWGEPVAYFSSNTCDIGSHFYEHGLTFDITLCGDWAGATYSQAGCPGSCDERVANPDNFHGKSWLTLSVIRNLINDFN</sequence>
<dbReference type="eggNOG" id="ENOG502SMGZ">
    <property type="taxonomic scope" value="Eukaryota"/>
</dbReference>
<dbReference type="PANTHER" id="PTHR10963">
    <property type="entry name" value="GLYCOSYL HYDROLASE-RELATED"/>
    <property type="match status" value="1"/>
</dbReference>
<dbReference type="GeneID" id="9597675"/>
<dbReference type="GO" id="GO:0009251">
    <property type="term" value="P:glucan catabolic process"/>
    <property type="evidence" value="ECO:0007669"/>
    <property type="project" value="TreeGrafter"/>
</dbReference>
<feature type="signal peptide" evidence="1">
    <location>
        <begin position="1"/>
        <end position="20"/>
    </location>
</feature>
<dbReference type="EMBL" id="GL377302">
    <property type="protein sequence ID" value="EFJ02709.1"/>
    <property type="molecule type" value="Genomic_DNA"/>
</dbReference>
<feature type="domain" description="GH16" evidence="2">
    <location>
        <begin position="46"/>
        <end position="306"/>
    </location>
</feature>
<dbReference type="Pfam" id="PF26113">
    <property type="entry name" value="GH16_XgeA"/>
    <property type="match status" value="1"/>
</dbReference>
<reference evidence="3 4" key="1">
    <citation type="journal article" date="2010" name="Nat. Biotechnol.">
        <title>Genome sequence of the model mushroom Schizophyllum commune.</title>
        <authorList>
            <person name="Ohm R.A."/>
            <person name="de Jong J.F."/>
            <person name="Lugones L.G."/>
            <person name="Aerts A."/>
            <person name="Kothe E."/>
            <person name="Stajich J.E."/>
            <person name="de Vries R.P."/>
            <person name="Record E."/>
            <person name="Levasseur A."/>
            <person name="Baker S.E."/>
            <person name="Bartholomew K.A."/>
            <person name="Coutinho P.M."/>
            <person name="Erdmann S."/>
            <person name="Fowler T.J."/>
            <person name="Gathman A.C."/>
            <person name="Lombard V."/>
            <person name="Henrissat B."/>
            <person name="Knabe N."/>
            <person name="Kuees U."/>
            <person name="Lilly W.W."/>
            <person name="Lindquist E."/>
            <person name="Lucas S."/>
            <person name="Magnuson J.K."/>
            <person name="Piumi F."/>
            <person name="Raudaskoski M."/>
            <person name="Salamov A."/>
            <person name="Schmutz J."/>
            <person name="Schwarze F.W.M.R."/>
            <person name="vanKuyk P.A."/>
            <person name="Horton J.S."/>
            <person name="Grigoriev I.V."/>
            <person name="Woesten H.A.B."/>
        </authorList>
    </citation>
    <scope>NUCLEOTIDE SEQUENCE [LARGE SCALE GENOMIC DNA]</scope>
    <source>
        <strain evidence="4">H4-8 / FGSC 9210</strain>
    </source>
</reference>
<accession>D8PL61</accession>
<dbReference type="InParanoid" id="D8PL61"/>
<evidence type="ECO:0000259" key="2">
    <source>
        <dbReference type="PROSITE" id="PS51762"/>
    </source>
</evidence>
<dbReference type="CDD" id="cd02181">
    <property type="entry name" value="GH16_fungal_Lam16A_glucanase"/>
    <property type="match status" value="1"/>
</dbReference>
<keyword evidence="4" id="KW-1185">Reference proteome</keyword>
<proteinExistence type="predicted"/>
<dbReference type="InterPro" id="IPR000757">
    <property type="entry name" value="Beta-glucanase-like"/>
</dbReference>
<feature type="non-terminal residue" evidence="3">
    <location>
        <position position="340"/>
    </location>
</feature>
<dbReference type="RefSeq" id="XP_003037611.1">
    <property type="nucleotide sequence ID" value="XM_003037565.1"/>
</dbReference>
<evidence type="ECO:0000313" key="4">
    <source>
        <dbReference type="Proteomes" id="UP000007431"/>
    </source>
</evidence>
<dbReference type="OrthoDB" id="192832at2759"/>
<dbReference type="AlphaFoldDB" id="D8PL61"/>
<dbReference type="FunFam" id="2.60.120.200:FF:000179">
    <property type="entry name" value="Unplaced genomic scaffold supercont1.19, whole genome shotgun sequence"/>
    <property type="match status" value="1"/>
</dbReference>
<evidence type="ECO:0000256" key="1">
    <source>
        <dbReference type="SAM" id="SignalP"/>
    </source>
</evidence>